<dbReference type="OrthoDB" id="2690420at2759"/>
<organism evidence="1 2">
    <name type="scientific">Thelephora terrestris</name>
    <dbReference type="NCBI Taxonomy" id="56493"/>
    <lineage>
        <taxon>Eukaryota</taxon>
        <taxon>Fungi</taxon>
        <taxon>Dikarya</taxon>
        <taxon>Basidiomycota</taxon>
        <taxon>Agaricomycotina</taxon>
        <taxon>Agaricomycetes</taxon>
        <taxon>Thelephorales</taxon>
        <taxon>Thelephoraceae</taxon>
        <taxon>Thelephora</taxon>
    </lineage>
</organism>
<reference evidence="1" key="1">
    <citation type="journal article" date="2020" name="Nat. Commun.">
        <title>Large-scale genome sequencing of mycorrhizal fungi provides insights into the early evolution of symbiotic traits.</title>
        <authorList>
            <person name="Miyauchi S."/>
            <person name="Kiss E."/>
            <person name="Kuo A."/>
            <person name="Drula E."/>
            <person name="Kohler A."/>
            <person name="Sanchez-Garcia M."/>
            <person name="Morin E."/>
            <person name="Andreopoulos B."/>
            <person name="Barry K.W."/>
            <person name="Bonito G."/>
            <person name="Buee M."/>
            <person name="Carver A."/>
            <person name="Chen C."/>
            <person name="Cichocki N."/>
            <person name="Clum A."/>
            <person name="Culley D."/>
            <person name="Crous P.W."/>
            <person name="Fauchery L."/>
            <person name="Girlanda M."/>
            <person name="Hayes R.D."/>
            <person name="Keri Z."/>
            <person name="LaButti K."/>
            <person name="Lipzen A."/>
            <person name="Lombard V."/>
            <person name="Magnuson J."/>
            <person name="Maillard F."/>
            <person name="Murat C."/>
            <person name="Nolan M."/>
            <person name="Ohm R.A."/>
            <person name="Pangilinan J."/>
            <person name="Pereira M.F."/>
            <person name="Perotto S."/>
            <person name="Peter M."/>
            <person name="Pfister S."/>
            <person name="Riley R."/>
            <person name="Sitrit Y."/>
            <person name="Stielow J.B."/>
            <person name="Szollosi G."/>
            <person name="Zifcakova L."/>
            <person name="Stursova M."/>
            <person name="Spatafora J.W."/>
            <person name="Tedersoo L."/>
            <person name="Vaario L.M."/>
            <person name="Yamada A."/>
            <person name="Yan M."/>
            <person name="Wang P."/>
            <person name="Xu J."/>
            <person name="Bruns T."/>
            <person name="Baldrian P."/>
            <person name="Vilgalys R."/>
            <person name="Dunand C."/>
            <person name="Henrissat B."/>
            <person name="Grigoriev I.V."/>
            <person name="Hibbett D."/>
            <person name="Nagy L.G."/>
            <person name="Martin F.M."/>
        </authorList>
    </citation>
    <scope>NUCLEOTIDE SEQUENCE</scope>
    <source>
        <strain evidence="1">UH-Tt-Lm1</strain>
    </source>
</reference>
<dbReference type="AlphaFoldDB" id="A0A9P6L5C3"/>
<dbReference type="Proteomes" id="UP000736335">
    <property type="component" value="Unassembled WGS sequence"/>
</dbReference>
<accession>A0A9P6L5C3</accession>
<name>A0A9P6L5C3_9AGAM</name>
<reference evidence="1" key="2">
    <citation type="submission" date="2020-11" db="EMBL/GenBank/DDBJ databases">
        <authorList>
            <consortium name="DOE Joint Genome Institute"/>
            <person name="Kuo A."/>
            <person name="Miyauchi S."/>
            <person name="Kiss E."/>
            <person name="Drula E."/>
            <person name="Kohler A."/>
            <person name="Sanchez-Garcia M."/>
            <person name="Andreopoulos B."/>
            <person name="Barry K.W."/>
            <person name="Bonito G."/>
            <person name="Buee M."/>
            <person name="Carver A."/>
            <person name="Chen C."/>
            <person name="Cichocki N."/>
            <person name="Clum A."/>
            <person name="Culley D."/>
            <person name="Crous P.W."/>
            <person name="Fauchery L."/>
            <person name="Girlanda M."/>
            <person name="Hayes R."/>
            <person name="Keri Z."/>
            <person name="Labutti K."/>
            <person name="Lipzen A."/>
            <person name="Lombard V."/>
            <person name="Magnuson J."/>
            <person name="Maillard F."/>
            <person name="Morin E."/>
            <person name="Murat C."/>
            <person name="Nolan M."/>
            <person name="Ohm R."/>
            <person name="Pangilinan J."/>
            <person name="Pereira M."/>
            <person name="Perotto S."/>
            <person name="Peter M."/>
            <person name="Riley R."/>
            <person name="Sitrit Y."/>
            <person name="Stielow B."/>
            <person name="Szollosi G."/>
            <person name="Zifcakova L."/>
            <person name="Stursova M."/>
            <person name="Spatafora J.W."/>
            <person name="Tedersoo L."/>
            <person name="Vaario L.-M."/>
            <person name="Yamada A."/>
            <person name="Yan M."/>
            <person name="Wang P."/>
            <person name="Xu J."/>
            <person name="Bruns T."/>
            <person name="Baldrian P."/>
            <person name="Vilgalys R."/>
            <person name="Henrissat B."/>
            <person name="Grigoriev I.V."/>
            <person name="Hibbett D."/>
            <person name="Nagy L.G."/>
            <person name="Martin F.M."/>
        </authorList>
    </citation>
    <scope>NUCLEOTIDE SEQUENCE</scope>
    <source>
        <strain evidence="1">UH-Tt-Lm1</strain>
    </source>
</reference>
<keyword evidence="2" id="KW-1185">Reference proteome</keyword>
<comment type="caution">
    <text evidence="1">The sequence shown here is derived from an EMBL/GenBank/DDBJ whole genome shotgun (WGS) entry which is preliminary data.</text>
</comment>
<evidence type="ECO:0000313" key="1">
    <source>
        <dbReference type="EMBL" id="KAF9782851.1"/>
    </source>
</evidence>
<evidence type="ECO:0000313" key="2">
    <source>
        <dbReference type="Proteomes" id="UP000736335"/>
    </source>
</evidence>
<sequence>MHINNPLALSTVLSDPSAIKFREGSDDADFGGIDLSKNPQKAGSGPFVWVLNDSTEASLTVIGKVIYSAIGDKTGPYFSLPEMHYVPEVTTDEMGKAKAGFAVRLTNPDLVADVLSPQELHTHNQAVIEYFLTVQEAAEARLAAMDGRGGTGPDKPNVNVKSFLKVEDGNPFYVLPVISEPLFPQFKGPSTPGVTRNKRQLGKISLDPAKRSASGEDESIMPNRVKFGDLPDPKNRYARLKAAQTFNRYEMCVPPVFVADGNIVVPSKYEDMIPDGTLVAVRGKMKMYDILSRDRSFINRPFTFVFDRLQVIGDEMVGWSDAGSSPSNGKRRRFEMGPPQTKFSKYRVAVGDKMIDDA</sequence>
<proteinExistence type="predicted"/>
<dbReference type="EMBL" id="WIUZ02000011">
    <property type="protein sequence ID" value="KAF9782851.1"/>
    <property type="molecule type" value="Genomic_DNA"/>
</dbReference>
<gene>
    <name evidence="1" type="ORF">BJ322DRAFT_178294</name>
</gene>
<protein>
    <submittedName>
        <fullName evidence="1">Uncharacterized protein</fullName>
    </submittedName>
</protein>